<evidence type="ECO:0000256" key="1">
    <source>
        <dbReference type="SAM" id="Phobius"/>
    </source>
</evidence>
<dbReference type="Proteomes" id="UP001270004">
    <property type="component" value="Unassembled WGS sequence"/>
</dbReference>
<dbReference type="RefSeq" id="WP_024380197.1">
    <property type="nucleotide sequence ID" value="NZ_CP102148.1"/>
</dbReference>
<organism evidence="2 3">
    <name type="scientific">Streptococcus suis</name>
    <dbReference type="NCBI Taxonomy" id="1307"/>
    <lineage>
        <taxon>Bacteria</taxon>
        <taxon>Bacillati</taxon>
        <taxon>Bacillota</taxon>
        <taxon>Bacilli</taxon>
        <taxon>Lactobacillales</taxon>
        <taxon>Streptococcaceae</taxon>
        <taxon>Streptococcus</taxon>
    </lineage>
</organism>
<comment type="caution">
    <text evidence="2">The sequence shown here is derived from an EMBL/GenBank/DDBJ whole genome shotgun (WGS) entry which is preliminary data.</text>
</comment>
<keyword evidence="1" id="KW-0472">Membrane</keyword>
<protein>
    <recommendedName>
        <fullName evidence="4">TrbC/VirB2 family protein</fullName>
    </recommendedName>
</protein>
<feature type="transmembrane region" description="Helical" evidence="1">
    <location>
        <begin position="60"/>
        <end position="82"/>
    </location>
</feature>
<evidence type="ECO:0000313" key="2">
    <source>
        <dbReference type="EMBL" id="MDX5038028.1"/>
    </source>
</evidence>
<name>A0AAW9DGL3_STRSU</name>
<evidence type="ECO:0000313" key="3">
    <source>
        <dbReference type="Proteomes" id="UP001270004"/>
    </source>
</evidence>
<accession>A0AAW9DGL3</accession>
<proteinExistence type="predicted"/>
<keyword evidence="1" id="KW-0812">Transmembrane</keyword>
<dbReference type="EMBL" id="JAWWZK010000011">
    <property type="protein sequence ID" value="MDX5038028.1"/>
    <property type="molecule type" value="Genomic_DNA"/>
</dbReference>
<keyword evidence="1" id="KW-1133">Transmembrane helix</keyword>
<sequence>MKPTIDVTNLNLPFANGQATNAYNEVVALFQKGAYAGAIVLIFLGALDIGTNFGENGNRVAVMGGFFKIIGGAIIGAAALLLDQAKM</sequence>
<feature type="transmembrane region" description="Helical" evidence="1">
    <location>
        <begin position="34"/>
        <end position="54"/>
    </location>
</feature>
<gene>
    <name evidence="2" type="ORF">SHY70_07010</name>
</gene>
<reference evidence="2" key="1">
    <citation type="submission" date="2023-11" db="EMBL/GenBank/DDBJ databases">
        <title>Antimicrobial resistance in invasive Streptococcus suis isolated in Spain and the associated genetic mechanisms.</title>
        <authorList>
            <person name="Uruen C."/>
            <person name="Arenas J.A."/>
        </authorList>
    </citation>
    <scope>NUCLEOTIDE SEQUENCE</scope>
    <source>
        <strain evidence="2">Ss_70</strain>
    </source>
</reference>
<dbReference type="AlphaFoldDB" id="A0AAW9DGL3"/>
<evidence type="ECO:0008006" key="4">
    <source>
        <dbReference type="Google" id="ProtNLM"/>
    </source>
</evidence>